<comment type="caution">
    <text evidence="2">The sequence shown here is derived from an EMBL/GenBank/DDBJ whole genome shotgun (WGS) entry which is preliminary data.</text>
</comment>
<dbReference type="OrthoDB" id="9815116at2"/>
<accession>A0A433RQK8</accession>
<protein>
    <submittedName>
        <fullName evidence="2">ATPase</fullName>
    </submittedName>
</protein>
<keyword evidence="3" id="KW-1185">Reference proteome</keyword>
<dbReference type="InterPro" id="IPR027417">
    <property type="entry name" value="P-loop_NTPase"/>
</dbReference>
<dbReference type="RefSeq" id="WP_126991541.1">
    <property type="nucleotide sequence ID" value="NZ_JTFC01000041.1"/>
</dbReference>
<dbReference type="InterPro" id="IPR025669">
    <property type="entry name" value="AAA_dom"/>
</dbReference>
<dbReference type="InterPro" id="IPR050678">
    <property type="entry name" value="DNA_Partitioning_ATPase"/>
</dbReference>
<dbReference type="PANTHER" id="PTHR13696">
    <property type="entry name" value="P-LOOP CONTAINING NUCLEOSIDE TRIPHOSPHATE HYDROLASE"/>
    <property type="match status" value="1"/>
</dbReference>
<reference evidence="2 3" key="1">
    <citation type="submission" date="2014-11" db="EMBL/GenBank/DDBJ databases">
        <title>Genome sequence and analysis of novel Kurthia sp.</title>
        <authorList>
            <person name="Lawson J.N."/>
            <person name="Gonzalez J.E."/>
            <person name="Rinauldi L."/>
            <person name="Xuan Z."/>
            <person name="Firman A."/>
            <person name="Shaddox L."/>
            <person name="Trudeau A."/>
            <person name="Shah S."/>
            <person name="Reiman D."/>
        </authorList>
    </citation>
    <scope>NUCLEOTIDE SEQUENCE [LARGE SCALE GENOMIC DNA]</scope>
    <source>
        <strain evidence="2 3">3B1D</strain>
    </source>
</reference>
<dbReference type="AlphaFoldDB" id="A0A433RQK8"/>
<name>A0A433RQK8_9BACL</name>
<evidence type="ECO:0000313" key="2">
    <source>
        <dbReference type="EMBL" id="RUS52996.1"/>
    </source>
</evidence>
<dbReference type="SUPFAM" id="SSF52540">
    <property type="entry name" value="P-loop containing nucleoside triphosphate hydrolases"/>
    <property type="match status" value="1"/>
</dbReference>
<evidence type="ECO:0000313" key="3">
    <source>
        <dbReference type="Proteomes" id="UP000288623"/>
    </source>
</evidence>
<dbReference type="Pfam" id="PF13614">
    <property type="entry name" value="AAA_31"/>
    <property type="match status" value="1"/>
</dbReference>
<dbReference type="Proteomes" id="UP000288623">
    <property type="component" value="Unassembled WGS sequence"/>
</dbReference>
<dbReference type="EMBL" id="JTFC01000041">
    <property type="protein sequence ID" value="RUS52996.1"/>
    <property type="molecule type" value="Genomic_DNA"/>
</dbReference>
<dbReference type="PANTHER" id="PTHR13696:SF52">
    <property type="entry name" value="PARA FAMILY PROTEIN CT_582"/>
    <property type="match status" value="1"/>
</dbReference>
<dbReference type="CDD" id="cd02042">
    <property type="entry name" value="ParAB_family"/>
    <property type="match status" value="1"/>
</dbReference>
<gene>
    <name evidence="2" type="ORF">QI30_15670</name>
</gene>
<dbReference type="Gene3D" id="3.40.50.300">
    <property type="entry name" value="P-loop containing nucleotide triphosphate hydrolases"/>
    <property type="match status" value="1"/>
</dbReference>
<organism evidence="2 3">
    <name type="scientific">Candidatus Kurthia intestinigallinarum</name>
    <dbReference type="NCBI Taxonomy" id="1562256"/>
    <lineage>
        <taxon>Bacteria</taxon>
        <taxon>Bacillati</taxon>
        <taxon>Bacillota</taxon>
        <taxon>Bacilli</taxon>
        <taxon>Bacillales</taxon>
        <taxon>Caryophanaceae</taxon>
        <taxon>Kurthia</taxon>
    </lineage>
</organism>
<feature type="domain" description="AAA" evidence="1">
    <location>
        <begin position="3"/>
        <end position="192"/>
    </location>
</feature>
<sequence>MTRIITFANFKGGTGKTTNAVLFAYTLAKQGYKVLVVDKDPQANATTFLLKTYMTEREETPVISNYMLDGVKAGDLATTIFTIHDNLDLIPNTPTFHLYPKFLQKKFPGMTDQAERERIFYFRELLKSIQDEYDFILIDVPPTISDITDAALAATDYVVLVLQTQEASLDGAEVFINYLQDLLDEDKAQLEIVGILPVILKADSRVEQATMQNAIAIFGEENLFEHRVKTMERIKRFNSVGITNDDMHDHRVHNLYDEIVDEFIKRIVEIEED</sequence>
<evidence type="ECO:0000259" key="1">
    <source>
        <dbReference type="Pfam" id="PF13614"/>
    </source>
</evidence>
<proteinExistence type="predicted"/>